<dbReference type="InterPro" id="IPR042214">
    <property type="entry name" value="TruD_catalytic"/>
</dbReference>
<evidence type="ECO:0000256" key="1">
    <source>
        <dbReference type="ARBA" id="ARBA00007953"/>
    </source>
</evidence>
<dbReference type="InterPro" id="IPR020103">
    <property type="entry name" value="PsdUridine_synth_cat_dom_sf"/>
</dbReference>
<evidence type="ECO:0000313" key="4">
    <source>
        <dbReference type="EMBL" id="EQD65026.1"/>
    </source>
</evidence>
<reference evidence="4" key="2">
    <citation type="journal article" date="2014" name="ISME J.">
        <title>Microbial stratification in low pH oxic and suboxic macroscopic growths along an acid mine drainage.</title>
        <authorList>
            <person name="Mendez-Garcia C."/>
            <person name="Mesa V."/>
            <person name="Sprenger R.R."/>
            <person name="Richter M."/>
            <person name="Diez M.S."/>
            <person name="Solano J."/>
            <person name="Bargiela R."/>
            <person name="Golyshina O.V."/>
            <person name="Manteca A."/>
            <person name="Ramos J.L."/>
            <person name="Gallego J.R."/>
            <person name="Llorente I."/>
            <person name="Martins Dos Santos V.A."/>
            <person name="Jensen O.N."/>
            <person name="Pelaez A.I."/>
            <person name="Sanchez J."/>
            <person name="Ferrer M."/>
        </authorList>
    </citation>
    <scope>NUCLEOTIDE SEQUENCE</scope>
</reference>
<dbReference type="GO" id="GO:0001522">
    <property type="term" value="P:pseudouridine synthesis"/>
    <property type="evidence" value="ECO:0007669"/>
    <property type="project" value="InterPro"/>
</dbReference>
<organism evidence="4">
    <name type="scientific">mine drainage metagenome</name>
    <dbReference type="NCBI Taxonomy" id="410659"/>
    <lineage>
        <taxon>unclassified sequences</taxon>
        <taxon>metagenomes</taxon>
        <taxon>ecological metagenomes</taxon>
    </lineage>
</organism>
<dbReference type="InterPro" id="IPR001656">
    <property type="entry name" value="PsdUridine_synth_TruD"/>
</dbReference>
<dbReference type="PANTHER" id="PTHR13326">
    <property type="entry name" value="TRNA PSEUDOURIDINE SYNTHASE D"/>
    <property type="match status" value="1"/>
</dbReference>
<feature type="domain" description="TRUD" evidence="3">
    <location>
        <begin position="1"/>
        <end position="164"/>
    </location>
</feature>
<dbReference type="InterPro" id="IPR011760">
    <property type="entry name" value="PsdUridine_synth_TruD_insert"/>
</dbReference>
<dbReference type="PROSITE" id="PS50984">
    <property type="entry name" value="TRUD"/>
    <property type="match status" value="1"/>
</dbReference>
<reference evidence="4" key="1">
    <citation type="submission" date="2013-08" db="EMBL/GenBank/DDBJ databases">
        <authorList>
            <person name="Mendez C."/>
            <person name="Richter M."/>
            <person name="Ferrer M."/>
            <person name="Sanchez J."/>
        </authorList>
    </citation>
    <scope>NUCLEOTIDE SEQUENCE</scope>
</reference>
<dbReference type="AlphaFoldDB" id="T1AWM4"/>
<dbReference type="EC" id="5.4.99.-" evidence="4"/>
<dbReference type="PANTHER" id="PTHR13326:SF21">
    <property type="entry name" value="PSEUDOURIDYLATE SYNTHASE PUS7L"/>
    <property type="match status" value="1"/>
</dbReference>
<sequence>MRALRDFPREYRFERSMLEHLAHGHPPERAFRALNRELRLLFIHAYQSLLFNRWVSLRRSLGIPLDLPEEGDYILRVGRDGTMRGQDAIPVDRDNVPECADLVHRGRAVVAGPLIGFETPRRSGRVGELADRVLADEGIAPKEFELPHTPDISSAGSWRPATLALPPIGISPDPSGEGGDGVWFRFALPKGAYATILLREFLKIGASG</sequence>
<dbReference type="SUPFAM" id="SSF55120">
    <property type="entry name" value="Pseudouridine synthase"/>
    <property type="match status" value="1"/>
</dbReference>
<evidence type="ECO:0000259" key="3">
    <source>
        <dbReference type="PROSITE" id="PS50984"/>
    </source>
</evidence>
<protein>
    <submittedName>
        <fullName evidence="4">tRNA pseudouridine synthase D</fullName>
        <ecNumber evidence="4">5.4.99.-</ecNumber>
    </submittedName>
</protein>
<comment type="caution">
    <text evidence="4">The sequence shown here is derived from an EMBL/GenBank/DDBJ whole genome shotgun (WGS) entry which is preliminary data.</text>
</comment>
<dbReference type="GO" id="GO:0003723">
    <property type="term" value="F:RNA binding"/>
    <property type="evidence" value="ECO:0007669"/>
    <property type="project" value="InterPro"/>
</dbReference>
<dbReference type="Pfam" id="PF01142">
    <property type="entry name" value="TruD"/>
    <property type="match status" value="1"/>
</dbReference>
<dbReference type="GO" id="GO:0009982">
    <property type="term" value="F:pseudouridine synthase activity"/>
    <property type="evidence" value="ECO:0007669"/>
    <property type="project" value="InterPro"/>
</dbReference>
<proteinExistence type="inferred from homology"/>
<dbReference type="EMBL" id="AUZY01004121">
    <property type="protein sequence ID" value="EQD65026.1"/>
    <property type="molecule type" value="Genomic_DNA"/>
</dbReference>
<evidence type="ECO:0000256" key="2">
    <source>
        <dbReference type="ARBA" id="ARBA00023235"/>
    </source>
</evidence>
<gene>
    <name evidence="4" type="ORF">B1B_06509</name>
</gene>
<keyword evidence="2 4" id="KW-0413">Isomerase</keyword>
<accession>T1AWM4</accession>
<dbReference type="Gene3D" id="3.30.2350.20">
    <property type="entry name" value="TruD, catalytic domain"/>
    <property type="match status" value="1"/>
</dbReference>
<name>T1AWM4_9ZZZZ</name>
<comment type="similarity">
    <text evidence="1">Belongs to the pseudouridine synthase TruD family.</text>
</comment>